<evidence type="ECO:0000313" key="3">
    <source>
        <dbReference type="EMBL" id="OSG88455.1"/>
    </source>
</evidence>
<dbReference type="Proteomes" id="UP000193377">
    <property type="component" value="Unassembled WGS sequence"/>
</dbReference>
<name>A0A1X2Z219_BIFAD</name>
<dbReference type="SUPFAM" id="SSF56235">
    <property type="entry name" value="N-terminal nucleophile aminohydrolases (Ntn hydrolases)"/>
    <property type="match status" value="1"/>
</dbReference>
<dbReference type="Gene3D" id="3.60.20.10">
    <property type="entry name" value="Glutamine Phosphoribosylpyrophosphate, subunit 1, domain 1"/>
    <property type="match status" value="1"/>
</dbReference>
<keyword evidence="3" id="KW-0808">Transferase</keyword>
<evidence type="ECO:0000313" key="4">
    <source>
        <dbReference type="Proteomes" id="UP000193377"/>
    </source>
</evidence>
<dbReference type="RefSeq" id="WP_085393188.1">
    <property type="nucleotide sequence ID" value="NZ_LNKD01000001.1"/>
</dbReference>
<gene>
    <name evidence="3" type="ORF">B0487_1376</name>
</gene>
<sequence>MCVIVTAEKGSMPTIDQLTRMSEANPDGAGIAWHDGNGLHRVRDADNGKTLAFITEHWNELKATPCLIHFRLATHGAVSTENTHPFRYTLGNGEHGYIAHNGIAQKHTNGRYASDSRNAILAWQTGQAELTDGTQGKFAKIDQNGRIQWLTPSQTIEGSEGEPIQVSNTRWKEQDIWDEWRTEYEDAYIEGWNDGYEAAINDMLNDGIDTTTGIRRR</sequence>
<dbReference type="CDD" id="cd00352">
    <property type="entry name" value="Gn_AT_II"/>
    <property type="match status" value="1"/>
</dbReference>
<reference evidence="3 4" key="1">
    <citation type="journal article" date="2016" name="Sci. Rep.">
        <title>Evaluation of genetic diversity among strains of the human gut commensal Bifidobacterium adolescentis.</title>
        <authorList>
            <person name="Duranti S."/>
            <person name="Milani C."/>
            <person name="Lugli G.A."/>
            <person name="Mancabelli L."/>
            <person name="Turroni F."/>
            <person name="Ferrario C."/>
            <person name="Mangifesta M."/>
            <person name="Viappiani A."/>
            <person name="Sanchez B."/>
            <person name="Margolles A."/>
            <person name="van Sinderen D."/>
            <person name="Ventura M."/>
        </authorList>
    </citation>
    <scope>NUCLEOTIDE SEQUENCE [LARGE SCALE GENOMIC DNA]</scope>
    <source>
        <strain evidence="3 4">487B</strain>
    </source>
</reference>
<dbReference type="AlphaFoldDB" id="A0A1X2Z219"/>
<dbReference type="PROSITE" id="PS51278">
    <property type="entry name" value="GATASE_TYPE_2"/>
    <property type="match status" value="1"/>
</dbReference>
<organism evidence="3 4">
    <name type="scientific">Bifidobacterium adolescentis</name>
    <dbReference type="NCBI Taxonomy" id="1680"/>
    <lineage>
        <taxon>Bacteria</taxon>
        <taxon>Bacillati</taxon>
        <taxon>Actinomycetota</taxon>
        <taxon>Actinomycetes</taxon>
        <taxon>Bifidobacteriales</taxon>
        <taxon>Bifidobacteriaceae</taxon>
        <taxon>Bifidobacterium</taxon>
    </lineage>
</organism>
<evidence type="ECO:0000259" key="2">
    <source>
        <dbReference type="PROSITE" id="PS51278"/>
    </source>
</evidence>
<protein>
    <submittedName>
        <fullName evidence="3">Glutamine amidotransferase</fullName>
    </submittedName>
</protein>
<proteinExistence type="predicted"/>
<dbReference type="GO" id="GO:0016740">
    <property type="term" value="F:transferase activity"/>
    <property type="evidence" value="ECO:0007669"/>
    <property type="project" value="UniProtKB-KW"/>
</dbReference>
<evidence type="ECO:0000256" key="1">
    <source>
        <dbReference type="ARBA" id="ARBA00022962"/>
    </source>
</evidence>
<accession>A0A1X2Z219</accession>
<dbReference type="InterPro" id="IPR026869">
    <property type="entry name" value="EgtC-like"/>
</dbReference>
<keyword evidence="1 3" id="KW-0315">Glutamine amidotransferase</keyword>
<dbReference type="EMBL" id="LNKD01000001">
    <property type="protein sequence ID" value="OSG88455.1"/>
    <property type="molecule type" value="Genomic_DNA"/>
</dbReference>
<dbReference type="InterPro" id="IPR029055">
    <property type="entry name" value="Ntn_hydrolases_N"/>
</dbReference>
<comment type="caution">
    <text evidence="3">The sequence shown here is derived from an EMBL/GenBank/DDBJ whole genome shotgun (WGS) entry which is preliminary data.</text>
</comment>
<dbReference type="Pfam" id="PF13230">
    <property type="entry name" value="GATase_4"/>
    <property type="match status" value="1"/>
</dbReference>
<feature type="domain" description="Glutamine amidotransferase type-2" evidence="2">
    <location>
        <begin position="2"/>
        <end position="217"/>
    </location>
</feature>
<dbReference type="InterPro" id="IPR017932">
    <property type="entry name" value="GATase_2_dom"/>
</dbReference>